<feature type="region of interest" description="Disordered" evidence="1">
    <location>
        <begin position="75"/>
        <end position="94"/>
    </location>
</feature>
<comment type="caution">
    <text evidence="2">The sequence shown here is derived from an EMBL/GenBank/DDBJ whole genome shotgun (WGS) entry which is preliminary data.</text>
</comment>
<name>T0LK03_COLGC</name>
<accession>T0LK03</accession>
<evidence type="ECO:0000313" key="3">
    <source>
        <dbReference type="Proteomes" id="UP000015530"/>
    </source>
</evidence>
<protein>
    <submittedName>
        <fullName evidence="2">Uncharacterized protein</fullName>
    </submittedName>
</protein>
<dbReference type="Proteomes" id="UP000015530">
    <property type="component" value="Unassembled WGS sequence"/>
</dbReference>
<dbReference type="HOGENOM" id="CLU_2386012_0_0_1"/>
<feature type="compositionally biased region" description="Basic and acidic residues" evidence="1">
    <location>
        <begin position="76"/>
        <end position="86"/>
    </location>
</feature>
<organism evidence="2 3">
    <name type="scientific">Colletotrichum gloeosporioides (strain Cg-14)</name>
    <name type="common">Anthracnose fungus</name>
    <name type="synonym">Glomerella cingulata</name>
    <dbReference type="NCBI Taxonomy" id="1237896"/>
    <lineage>
        <taxon>Eukaryota</taxon>
        <taxon>Fungi</taxon>
        <taxon>Dikarya</taxon>
        <taxon>Ascomycota</taxon>
        <taxon>Pezizomycotina</taxon>
        <taxon>Sordariomycetes</taxon>
        <taxon>Hypocreomycetidae</taxon>
        <taxon>Glomerellales</taxon>
        <taxon>Glomerellaceae</taxon>
        <taxon>Colletotrichum</taxon>
        <taxon>Colletotrichum gloeosporioides species complex</taxon>
    </lineage>
</organism>
<proteinExistence type="predicted"/>
<sequence length="94" mass="9915">MCHCQRPPFFLSQLPGVSGSPPNTRDVAGIAADRCGQGGSIGGTQRSLRVSADGLLLLLLGCLSAAPTRTLVQVGRDFRPGGDESPHSGFRRRR</sequence>
<evidence type="ECO:0000313" key="2">
    <source>
        <dbReference type="EMBL" id="EQB48505.1"/>
    </source>
</evidence>
<evidence type="ECO:0000256" key="1">
    <source>
        <dbReference type="SAM" id="MobiDB-lite"/>
    </source>
</evidence>
<reference evidence="3" key="1">
    <citation type="journal article" date="2013" name="Mol. Plant Microbe Interact.">
        <title>Global aspects of pacC regulation of pathogenicity genes in Colletotrichum gloeosporioides as revealed by transcriptome analysis.</title>
        <authorList>
            <person name="Alkan N."/>
            <person name="Meng X."/>
            <person name="Friedlander G."/>
            <person name="Reuveni E."/>
            <person name="Sukno S."/>
            <person name="Sherman A."/>
            <person name="Thon M."/>
            <person name="Fluhr R."/>
            <person name="Prusky D."/>
        </authorList>
    </citation>
    <scope>NUCLEOTIDE SEQUENCE [LARGE SCALE GENOMIC DNA]</scope>
    <source>
        <strain evidence="3">Cg-14</strain>
    </source>
</reference>
<gene>
    <name evidence="2" type="ORF">CGLO_12258</name>
</gene>
<dbReference type="AlphaFoldDB" id="T0LK03"/>
<dbReference type="EMBL" id="AMYD01002595">
    <property type="protein sequence ID" value="EQB48505.1"/>
    <property type="molecule type" value="Genomic_DNA"/>
</dbReference>